<evidence type="ECO:0000256" key="4">
    <source>
        <dbReference type="ARBA" id="ARBA00023136"/>
    </source>
</evidence>
<evidence type="ECO:0000313" key="10">
    <source>
        <dbReference type="RefSeq" id="XP_035829194.1"/>
    </source>
</evidence>
<dbReference type="SUPFAM" id="SSF53822">
    <property type="entry name" value="Periplasmic binding protein-like I"/>
    <property type="match status" value="1"/>
</dbReference>
<dbReference type="InterPro" id="IPR052612">
    <property type="entry name" value="ANP_Clearance_Receptor"/>
</dbReference>
<name>A0ABM1AD93_APLCA</name>
<protein>
    <submittedName>
        <fullName evidence="8 9">Atrial natriuretic peptide receptor 1-like</fullName>
    </submittedName>
</protein>
<sequence>MESGGWKSVLLWVVLCVCARSPHVHSQARTTAGSASAVSTLSNPSYSVNCESPADKRHRENLIRIGVILPFTGSYPWRIQLTRPALEYARDKVYSKANLLNNFTIEFDYRDSRCSETNGPLEAIDMYTKKSADVFLGPACDYAIAPVARFTSTWGIPIVSAGALVKAFDKKDEYRLLTRVMGSYKKVGEFIISVMKKFKWKEVGLLLNDNILDPSKGKTECWFTMEAIFLTIKNQTNNALEMTNVIAFDENDIGHDFEGNLKKLSTFSRGKGYINFCFMMTRAIQTNF</sequence>
<keyword evidence="3" id="KW-1133">Transmembrane helix</keyword>
<dbReference type="RefSeq" id="XP_012945485.2">
    <property type="nucleotide sequence ID" value="XM_013090031.2"/>
</dbReference>
<keyword evidence="4" id="KW-0472">Membrane</keyword>
<accession>A0ABM1AD93</accession>
<comment type="subcellular location">
    <subcellularLocation>
        <location evidence="1">Membrane</location>
    </subcellularLocation>
</comment>
<dbReference type="GeneID" id="101852893"/>
<evidence type="ECO:0000256" key="1">
    <source>
        <dbReference type="ARBA" id="ARBA00004370"/>
    </source>
</evidence>
<dbReference type="RefSeq" id="XP_035829194.1">
    <property type="nucleotide sequence ID" value="XM_035973301.1"/>
</dbReference>
<dbReference type="PANTHER" id="PTHR44755:SF11">
    <property type="entry name" value="ATRIAL NATRIURETIC PEPTIDE RECEPTOR 3 ISOFORM X1"/>
    <property type="match status" value="1"/>
</dbReference>
<dbReference type="RefSeq" id="XP_035829193.1">
    <property type="nucleotide sequence ID" value="XM_035973300.1"/>
</dbReference>
<keyword evidence="5" id="KW-0732">Signal</keyword>
<proteinExistence type="predicted"/>
<reference evidence="8 9" key="1">
    <citation type="submission" date="2025-05" db="UniProtKB">
        <authorList>
            <consortium name="RefSeq"/>
        </authorList>
    </citation>
    <scope>IDENTIFICATION</scope>
</reference>
<dbReference type="Gene3D" id="3.40.50.2300">
    <property type="match status" value="1"/>
</dbReference>
<evidence type="ECO:0000256" key="5">
    <source>
        <dbReference type="SAM" id="SignalP"/>
    </source>
</evidence>
<organism evidence="7 8">
    <name type="scientific">Aplysia californica</name>
    <name type="common">California sea hare</name>
    <dbReference type="NCBI Taxonomy" id="6500"/>
    <lineage>
        <taxon>Eukaryota</taxon>
        <taxon>Metazoa</taxon>
        <taxon>Spiralia</taxon>
        <taxon>Lophotrochozoa</taxon>
        <taxon>Mollusca</taxon>
        <taxon>Gastropoda</taxon>
        <taxon>Heterobranchia</taxon>
        <taxon>Euthyneura</taxon>
        <taxon>Tectipleura</taxon>
        <taxon>Aplysiida</taxon>
        <taxon>Aplysioidea</taxon>
        <taxon>Aplysiidae</taxon>
        <taxon>Aplysia</taxon>
    </lineage>
</organism>
<dbReference type="Proteomes" id="UP000694888">
    <property type="component" value="Unplaced"/>
</dbReference>
<evidence type="ECO:0000256" key="3">
    <source>
        <dbReference type="ARBA" id="ARBA00022989"/>
    </source>
</evidence>
<feature type="domain" description="Receptor ligand binding region" evidence="6">
    <location>
        <begin position="83"/>
        <end position="210"/>
    </location>
</feature>
<keyword evidence="2" id="KW-0812">Transmembrane</keyword>
<dbReference type="InterPro" id="IPR028082">
    <property type="entry name" value="Peripla_BP_I"/>
</dbReference>
<keyword evidence="7" id="KW-1185">Reference proteome</keyword>
<dbReference type="PANTHER" id="PTHR44755">
    <property type="entry name" value="NATRIURETIC PEPTIDE RECEPTOR 3-RELATED"/>
    <property type="match status" value="1"/>
</dbReference>
<dbReference type="InterPro" id="IPR001828">
    <property type="entry name" value="ANF_lig-bd_rcpt"/>
</dbReference>
<evidence type="ECO:0000313" key="7">
    <source>
        <dbReference type="Proteomes" id="UP000694888"/>
    </source>
</evidence>
<feature type="signal peptide" evidence="5">
    <location>
        <begin position="1"/>
        <end position="26"/>
    </location>
</feature>
<dbReference type="Pfam" id="PF01094">
    <property type="entry name" value="ANF_receptor"/>
    <property type="match status" value="1"/>
</dbReference>
<gene>
    <name evidence="8 9 10" type="primary">LOC101852893</name>
</gene>
<evidence type="ECO:0000259" key="6">
    <source>
        <dbReference type="Pfam" id="PF01094"/>
    </source>
</evidence>
<feature type="chain" id="PRO_5045021923" evidence="5">
    <location>
        <begin position="27"/>
        <end position="288"/>
    </location>
</feature>
<evidence type="ECO:0000313" key="9">
    <source>
        <dbReference type="RefSeq" id="XP_035829193.1"/>
    </source>
</evidence>
<evidence type="ECO:0000256" key="2">
    <source>
        <dbReference type="ARBA" id="ARBA00022692"/>
    </source>
</evidence>
<evidence type="ECO:0000313" key="8">
    <source>
        <dbReference type="RefSeq" id="XP_012945485.2"/>
    </source>
</evidence>